<evidence type="ECO:0000313" key="3">
    <source>
        <dbReference type="EMBL" id="GCB79706.1"/>
    </source>
</evidence>
<evidence type="ECO:0000313" key="4">
    <source>
        <dbReference type="Proteomes" id="UP000288216"/>
    </source>
</evidence>
<dbReference type="STRING" id="75743.A0A401Q2W7"/>
<feature type="compositionally biased region" description="Basic and acidic residues" evidence="1">
    <location>
        <begin position="103"/>
        <end position="121"/>
    </location>
</feature>
<dbReference type="EMBL" id="BFAA01009421">
    <property type="protein sequence ID" value="GCB79706.1"/>
    <property type="molecule type" value="Genomic_DNA"/>
</dbReference>
<feature type="non-terminal residue" evidence="3">
    <location>
        <position position="1"/>
    </location>
</feature>
<dbReference type="Proteomes" id="UP000288216">
    <property type="component" value="Unassembled WGS sequence"/>
</dbReference>
<feature type="domain" description="TRAF1-6 MATH" evidence="2">
    <location>
        <begin position="170"/>
        <end position="238"/>
    </location>
</feature>
<organism evidence="3 4">
    <name type="scientific">Scyliorhinus torazame</name>
    <name type="common">Cloudy catshark</name>
    <name type="synonym">Catulus torazame</name>
    <dbReference type="NCBI Taxonomy" id="75743"/>
    <lineage>
        <taxon>Eukaryota</taxon>
        <taxon>Metazoa</taxon>
        <taxon>Chordata</taxon>
        <taxon>Craniata</taxon>
        <taxon>Vertebrata</taxon>
        <taxon>Chondrichthyes</taxon>
        <taxon>Elasmobranchii</taxon>
        <taxon>Galeomorphii</taxon>
        <taxon>Galeoidea</taxon>
        <taxon>Carcharhiniformes</taxon>
        <taxon>Scyliorhinidae</taxon>
        <taxon>Scyliorhinus</taxon>
    </lineage>
</organism>
<reference evidence="3 4" key="1">
    <citation type="journal article" date="2018" name="Nat. Ecol. Evol.">
        <title>Shark genomes provide insights into elasmobranch evolution and the origin of vertebrates.</title>
        <authorList>
            <person name="Hara Y"/>
            <person name="Yamaguchi K"/>
            <person name="Onimaru K"/>
            <person name="Kadota M"/>
            <person name="Koyanagi M"/>
            <person name="Keeley SD"/>
            <person name="Tatsumi K"/>
            <person name="Tanaka K"/>
            <person name="Motone F"/>
            <person name="Kageyama Y"/>
            <person name="Nozu R"/>
            <person name="Adachi N"/>
            <person name="Nishimura O"/>
            <person name="Nakagawa R"/>
            <person name="Tanegashima C"/>
            <person name="Kiyatake I"/>
            <person name="Matsumoto R"/>
            <person name="Murakumo K"/>
            <person name="Nishida K"/>
            <person name="Terakita A"/>
            <person name="Kuratani S"/>
            <person name="Sato K"/>
            <person name="Hyodo S Kuraku.S."/>
        </authorList>
    </citation>
    <scope>NUCLEOTIDE SEQUENCE [LARGE SCALE GENOMIC DNA]</scope>
</reference>
<dbReference type="InterPro" id="IPR013083">
    <property type="entry name" value="Znf_RING/FYVE/PHD"/>
</dbReference>
<protein>
    <recommendedName>
        <fullName evidence="2">TRAF1-6 MATH domain-containing protein</fullName>
    </recommendedName>
</protein>
<dbReference type="SUPFAM" id="SSF49599">
    <property type="entry name" value="TRAF domain-like"/>
    <property type="match status" value="2"/>
</dbReference>
<dbReference type="InterPro" id="IPR008974">
    <property type="entry name" value="TRAF-like"/>
</dbReference>
<dbReference type="PANTHER" id="PTHR10131">
    <property type="entry name" value="TNF RECEPTOR ASSOCIATED FACTOR"/>
    <property type="match status" value="1"/>
</dbReference>
<dbReference type="InterPro" id="IPR049342">
    <property type="entry name" value="TRAF1-6_MATH_dom"/>
</dbReference>
<name>A0A401Q2W7_SCYTO</name>
<keyword evidence="4" id="KW-1185">Reference proteome</keyword>
<proteinExistence type="predicted"/>
<evidence type="ECO:0000259" key="2">
    <source>
        <dbReference type="Pfam" id="PF21355"/>
    </source>
</evidence>
<dbReference type="GO" id="GO:0005164">
    <property type="term" value="F:tumor necrosis factor receptor binding"/>
    <property type="evidence" value="ECO:0007669"/>
    <property type="project" value="TreeGrafter"/>
</dbReference>
<dbReference type="GO" id="GO:0009898">
    <property type="term" value="C:cytoplasmic side of plasma membrane"/>
    <property type="evidence" value="ECO:0007669"/>
    <property type="project" value="TreeGrafter"/>
</dbReference>
<dbReference type="GO" id="GO:0043122">
    <property type="term" value="P:regulation of canonical NF-kappaB signal transduction"/>
    <property type="evidence" value="ECO:0007669"/>
    <property type="project" value="TreeGrafter"/>
</dbReference>
<dbReference type="Pfam" id="PF21355">
    <property type="entry name" value="TRAF-mep_MATH"/>
    <property type="match status" value="1"/>
</dbReference>
<gene>
    <name evidence="3" type="ORF">scyTo_0016025</name>
</gene>
<dbReference type="Gene3D" id="2.60.210.10">
    <property type="entry name" value="Apoptosis, Tumor Necrosis Factor Receptor Associated Protein 2, Chain A"/>
    <property type="match status" value="1"/>
</dbReference>
<dbReference type="OrthoDB" id="6499288at2759"/>
<feature type="region of interest" description="Disordered" evidence="1">
    <location>
        <begin position="96"/>
        <end position="121"/>
    </location>
</feature>
<dbReference type="Gene3D" id="3.30.40.10">
    <property type="entry name" value="Zinc/RING finger domain, C3HC4 (zinc finger)"/>
    <property type="match status" value="1"/>
</dbReference>
<comment type="caution">
    <text evidence="3">The sequence shown here is derived from an EMBL/GenBank/DDBJ whole genome shotgun (WGS) entry which is preliminary data.</text>
</comment>
<dbReference type="PANTHER" id="PTHR10131:SF96">
    <property type="entry name" value="TNF RECEPTOR-ASSOCIATED FACTOR 1"/>
    <property type="match status" value="1"/>
</dbReference>
<sequence>CFKDRAIEKEILNLQVFCHNQGCTWSGPLRELEEKHRTTCEQKPLRCPFNVVGCTEMVPSHKVHEHNQASMQQHLYCVLQSLQGLVKQAGVSSEGPVLAQTIGRDKGRGPKSDGDKEPWRDRAEEELKVKVQTFENIVTVLNREVGETLNAVLAQERSLKEQEAVTAQLKSKVTFKLLDQSERRQHVVSAFKPDVNSASFRKPAQPMNVASGCPEFLTLAQLRANWRGFVADEVMFIKVIVEP</sequence>
<dbReference type="AlphaFoldDB" id="A0A401Q2W7"/>
<accession>A0A401Q2W7</accession>
<evidence type="ECO:0000256" key="1">
    <source>
        <dbReference type="SAM" id="MobiDB-lite"/>
    </source>
</evidence>